<evidence type="ECO:0000313" key="9">
    <source>
        <dbReference type="Proteomes" id="UP000541735"/>
    </source>
</evidence>
<evidence type="ECO:0000256" key="1">
    <source>
        <dbReference type="SAM" id="Phobius"/>
    </source>
</evidence>
<accession>A0A099WDJ1</accession>
<protein>
    <submittedName>
        <fullName evidence="3">DUF975 family protein</fullName>
    </submittedName>
</protein>
<evidence type="ECO:0000313" key="3">
    <source>
        <dbReference type="EMBL" id="MBC1561449.1"/>
    </source>
</evidence>
<dbReference type="PANTHER" id="PTHR40076:SF1">
    <property type="entry name" value="MEMBRANE PROTEIN"/>
    <property type="match status" value="1"/>
</dbReference>
<evidence type="ECO:0000313" key="2">
    <source>
        <dbReference type="EMBL" id="KGL42741.1"/>
    </source>
</evidence>
<keyword evidence="1" id="KW-0472">Membrane</keyword>
<dbReference type="PANTHER" id="PTHR40076">
    <property type="entry name" value="MEMBRANE PROTEIN-RELATED"/>
    <property type="match status" value="1"/>
</dbReference>
<dbReference type="EMBL" id="JAARYH010000004">
    <property type="protein sequence ID" value="MBC2167142.1"/>
    <property type="molecule type" value="Genomic_DNA"/>
</dbReference>
<evidence type="ECO:0000313" key="8">
    <source>
        <dbReference type="Proteomes" id="UP000519573"/>
    </source>
</evidence>
<feature type="transmembrane region" description="Helical" evidence="1">
    <location>
        <begin position="102"/>
        <end position="130"/>
    </location>
</feature>
<reference evidence="2 7" key="1">
    <citation type="submission" date="2014-05" db="EMBL/GenBank/DDBJ databases">
        <title>Novel Listeriaceae from food processing environments.</title>
        <authorList>
            <person name="den Bakker H.C."/>
        </authorList>
    </citation>
    <scope>NUCLEOTIDE SEQUENCE [LARGE SCALE GENOMIC DNA]</scope>
    <source>
        <strain evidence="2 7">FSL A5-0281</strain>
    </source>
</reference>
<dbReference type="InterPro" id="IPR010380">
    <property type="entry name" value="DUF975"/>
</dbReference>
<name>A0A099WDJ1_9LIST</name>
<dbReference type="EMBL" id="JAARRW010000002">
    <property type="protein sequence ID" value="MBC1561449.1"/>
    <property type="molecule type" value="Genomic_DNA"/>
</dbReference>
<dbReference type="GeneID" id="58716684"/>
<comment type="caution">
    <text evidence="2">The sequence shown here is derived from an EMBL/GenBank/DDBJ whole genome shotgun (WGS) entry which is preliminary data.</text>
</comment>
<evidence type="ECO:0000313" key="5">
    <source>
        <dbReference type="EMBL" id="MBC2167142.1"/>
    </source>
</evidence>
<keyword evidence="7" id="KW-1185">Reference proteome</keyword>
<feature type="transmembrane region" description="Helical" evidence="1">
    <location>
        <begin position="169"/>
        <end position="191"/>
    </location>
</feature>
<dbReference type="Proteomes" id="UP000586951">
    <property type="component" value="Unassembled WGS sequence"/>
</dbReference>
<proteinExistence type="predicted"/>
<dbReference type="AlphaFoldDB" id="A0A099WDJ1"/>
<feature type="transmembrane region" description="Helical" evidence="1">
    <location>
        <begin position="55"/>
        <end position="81"/>
    </location>
</feature>
<evidence type="ECO:0000313" key="11">
    <source>
        <dbReference type="Proteomes" id="UP000586951"/>
    </source>
</evidence>
<dbReference type="EMBL" id="JAARRU010000002">
    <property type="protein sequence ID" value="MBC1565433.1"/>
    <property type="molecule type" value="Genomic_DNA"/>
</dbReference>
<dbReference type="STRING" id="1552123.EP57_04595"/>
<feature type="transmembrane region" description="Helical" evidence="1">
    <location>
        <begin position="12"/>
        <end position="28"/>
    </location>
</feature>
<dbReference type="RefSeq" id="WP_052167551.1">
    <property type="nucleotide sequence ID" value="NZ_CBCSHQ010000001.1"/>
</dbReference>
<dbReference type="Pfam" id="PF06161">
    <property type="entry name" value="DUF975"/>
    <property type="match status" value="1"/>
</dbReference>
<sequence>MRKTARQRLSGVYFYSFIVWLVYMYVTNEMGFNQVGFGDYTISIPTLADLFPDTILISIVWGLIYLFIILPLGASMEWFFLDIADSEKPSWRTLLSVFTNQNYMRFFVASLLILIFLFLWSLLLLVPGIIKSFSYSQTFRLMRENPEMGALEAITESRKRMNGIKTELFILQLSFIVWLIVPIIVLITGIVMDSQAISATADILFFIVWAFIGPYFQTANAVFYIEQIRKADWEE</sequence>
<dbReference type="Proteomes" id="UP000541955">
    <property type="component" value="Unassembled WGS sequence"/>
</dbReference>
<dbReference type="EMBL" id="JNFA01000011">
    <property type="protein sequence ID" value="KGL42741.1"/>
    <property type="molecule type" value="Genomic_DNA"/>
</dbReference>
<organism evidence="2 7">
    <name type="scientific">Listeria booriae</name>
    <dbReference type="NCBI Taxonomy" id="1552123"/>
    <lineage>
        <taxon>Bacteria</taxon>
        <taxon>Bacillati</taxon>
        <taxon>Bacillota</taxon>
        <taxon>Bacilli</taxon>
        <taxon>Bacillales</taxon>
        <taxon>Listeriaceae</taxon>
        <taxon>Listeria</taxon>
    </lineage>
</organism>
<dbReference type="Proteomes" id="UP000029844">
    <property type="component" value="Unassembled WGS sequence"/>
</dbReference>
<dbReference type="OrthoDB" id="9784844at2"/>
<feature type="transmembrane region" description="Helical" evidence="1">
    <location>
        <begin position="203"/>
        <end position="225"/>
    </location>
</feature>
<evidence type="ECO:0000313" key="4">
    <source>
        <dbReference type="EMBL" id="MBC1565433.1"/>
    </source>
</evidence>
<dbReference type="EMBL" id="JAARYD010000001">
    <property type="protein sequence ID" value="MBC2175214.1"/>
    <property type="molecule type" value="Genomic_DNA"/>
</dbReference>
<dbReference type="Proteomes" id="UP000541735">
    <property type="component" value="Unassembled WGS sequence"/>
</dbReference>
<evidence type="ECO:0000313" key="10">
    <source>
        <dbReference type="Proteomes" id="UP000541955"/>
    </source>
</evidence>
<evidence type="ECO:0000313" key="6">
    <source>
        <dbReference type="EMBL" id="MBC2175214.1"/>
    </source>
</evidence>
<dbReference type="Proteomes" id="UP000519573">
    <property type="component" value="Unassembled WGS sequence"/>
</dbReference>
<keyword evidence="1" id="KW-0812">Transmembrane</keyword>
<dbReference type="eggNOG" id="COG5523">
    <property type="taxonomic scope" value="Bacteria"/>
</dbReference>
<keyword evidence="1" id="KW-1133">Transmembrane helix</keyword>
<evidence type="ECO:0000313" key="7">
    <source>
        <dbReference type="Proteomes" id="UP000029844"/>
    </source>
</evidence>
<gene>
    <name evidence="2" type="ORF">EP57_04595</name>
    <name evidence="3" type="ORF">HB902_05160</name>
    <name evidence="4" type="ORF">HB907_08445</name>
    <name evidence="5" type="ORF">HCB26_11240</name>
    <name evidence="6" type="ORF">HCB27_01190</name>
</gene>
<reference evidence="8 9" key="2">
    <citation type="submission" date="2020-03" db="EMBL/GenBank/DDBJ databases">
        <title>Soil Listeria distribution.</title>
        <authorList>
            <person name="Liao J."/>
            <person name="Wiedmann M."/>
        </authorList>
    </citation>
    <scope>NUCLEOTIDE SEQUENCE [LARGE SCALE GENOMIC DNA]</scope>
    <source>
        <strain evidence="5 8">FSL L7-0245</strain>
        <strain evidence="6 9">FSL L7-0259</strain>
        <strain evidence="3 10">FSL L7-1387</strain>
        <strain evidence="4 11">FSL L7-1427</strain>
    </source>
</reference>